<dbReference type="VEuPathDB" id="FungiDB:JI435_147620"/>
<evidence type="ECO:0000313" key="2">
    <source>
        <dbReference type="Proteomes" id="UP000663193"/>
    </source>
</evidence>
<gene>
    <name evidence="1" type="ORF">JI435_147620</name>
</gene>
<name>A0A7U2NQ03_PHANO</name>
<organism evidence="1 2">
    <name type="scientific">Phaeosphaeria nodorum (strain SN15 / ATCC MYA-4574 / FGSC 10173)</name>
    <name type="common">Glume blotch fungus</name>
    <name type="synonym">Parastagonospora nodorum</name>
    <dbReference type="NCBI Taxonomy" id="321614"/>
    <lineage>
        <taxon>Eukaryota</taxon>
        <taxon>Fungi</taxon>
        <taxon>Dikarya</taxon>
        <taxon>Ascomycota</taxon>
        <taxon>Pezizomycotina</taxon>
        <taxon>Dothideomycetes</taxon>
        <taxon>Pleosporomycetidae</taxon>
        <taxon>Pleosporales</taxon>
        <taxon>Pleosporineae</taxon>
        <taxon>Phaeosphaeriaceae</taxon>
        <taxon>Parastagonospora</taxon>
    </lineage>
</organism>
<dbReference type="OrthoDB" id="3932667at2759"/>
<proteinExistence type="predicted"/>
<dbReference type="AlphaFoldDB" id="A0A7U2NQ03"/>
<evidence type="ECO:0000313" key="1">
    <source>
        <dbReference type="EMBL" id="QRD06195.1"/>
    </source>
</evidence>
<sequence length="582" mass="65391">MTGIDKADANACAIIADRIAPRTFTREARRRHDGLKLQRVEQYRKQILARLREACPTDEIANEAVTRFRDLAEHLQHTQAVAIVIGGQDVSDEDDYGLRDAWRSLLNDDAAYGGRFVRCPEQLAAEPSMLQGLFHPLLIALLAYRMGGAVNAVLTTQARQWKLPEQSQSEDGLENFHVEGNEDDVFSGHRMALLWEERDGKTRGISGTHHVFRGSEGLQSHALQTIGHLDEAEAVLPMTMIYDSKNATIMYQCSEKDAVRHGISLDFSLVAPDDEVNLLSNRSEVVHLEPTLGGLLLDFPTSRYYHYFHKLLFEDDSVHAIVRKLCCLKVSESTGSASQNEATLLRRCELYNQENTVMIPPDILHLADDVSISRGIYPSALYRSALILKARRDVHLTLGADIIPQDAIEDNRKCARKYIRNMSGVEVEKRLERYAQDLSNTFHSYGDLIPTKILQSMATTIELGAVEATANGFIDETCVLISLPSFVVALGQALNGPKAAQMESTPQIDGLDLQIYRTRCLYLFWCADWLLEYLRTAKQGFCPMEVEAVYIAYVRRNLKLMASKLLRNWVAWGMFVETISGA</sequence>
<keyword evidence="2" id="KW-1185">Reference proteome</keyword>
<accession>A0A7U2NQ03</accession>
<dbReference type="Proteomes" id="UP000663193">
    <property type="component" value="Chromosome 20"/>
</dbReference>
<dbReference type="EMBL" id="CP069042">
    <property type="protein sequence ID" value="QRD06195.1"/>
    <property type="molecule type" value="Genomic_DNA"/>
</dbReference>
<reference evidence="2" key="1">
    <citation type="journal article" date="2021" name="BMC Genomics">
        <title>Chromosome-level genome assembly and manually-curated proteome of model necrotroph Parastagonospora nodorum Sn15 reveals a genome-wide trove of candidate effector homologs, and redundancy of virulence-related functions within an accessory chromosome.</title>
        <authorList>
            <person name="Bertazzoni S."/>
            <person name="Jones D.A.B."/>
            <person name="Phan H.T."/>
            <person name="Tan K.-C."/>
            <person name="Hane J.K."/>
        </authorList>
    </citation>
    <scope>NUCLEOTIDE SEQUENCE [LARGE SCALE GENOMIC DNA]</scope>
    <source>
        <strain evidence="2">SN15 / ATCC MYA-4574 / FGSC 10173)</strain>
    </source>
</reference>
<protein>
    <submittedName>
        <fullName evidence="1">Uncharacterized protein</fullName>
    </submittedName>
</protein>